<gene>
    <name evidence="1" type="ORF">NDU88_003217</name>
</gene>
<dbReference type="AlphaFoldDB" id="A0AAV7KXV1"/>
<organism evidence="1 2">
    <name type="scientific">Pleurodeles waltl</name>
    <name type="common">Iberian ribbed newt</name>
    <dbReference type="NCBI Taxonomy" id="8319"/>
    <lineage>
        <taxon>Eukaryota</taxon>
        <taxon>Metazoa</taxon>
        <taxon>Chordata</taxon>
        <taxon>Craniata</taxon>
        <taxon>Vertebrata</taxon>
        <taxon>Euteleostomi</taxon>
        <taxon>Amphibia</taxon>
        <taxon>Batrachia</taxon>
        <taxon>Caudata</taxon>
        <taxon>Salamandroidea</taxon>
        <taxon>Salamandridae</taxon>
        <taxon>Pleurodelinae</taxon>
        <taxon>Pleurodeles</taxon>
    </lineage>
</organism>
<sequence>MHVSTGSGGGLVPRVLHPVKDRRSGCMSPLILEGDWCPEYITHPVTVPVASVSLLAVLETAVPCSAVLELAVPCSAVLETAVPCSAVLELVVLCSAVRETAVPCSAVLELAVPCSAVLELGGALFSGA</sequence>
<proteinExistence type="predicted"/>
<accession>A0AAV7KXV1</accession>
<comment type="caution">
    <text evidence="1">The sequence shown here is derived from an EMBL/GenBank/DDBJ whole genome shotgun (WGS) entry which is preliminary data.</text>
</comment>
<keyword evidence="2" id="KW-1185">Reference proteome</keyword>
<dbReference type="Proteomes" id="UP001066276">
    <property type="component" value="Chromosome 12"/>
</dbReference>
<evidence type="ECO:0000313" key="1">
    <source>
        <dbReference type="EMBL" id="KAJ1083057.1"/>
    </source>
</evidence>
<evidence type="ECO:0000313" key="2">
    <source>
        <dbReference type="Proteomes" id="UP001066276"/>
    </source>
</evidence>
<reference evidence="1" key="1">
    <citation type="journal article" date="2022" name="bioRxiv">
        <title>Sequencing and chromosome-scale assembly of the giantPleurodeles waltlgenome.</title>
        <authorList>
            <person name="Brown T."/>
            <person name="Elewa A."/>
            <person name="Iarovenko S."/>
            <person name="Subramanian E."/>
            <person name="Araus A.J."/>
            <person name="Petzold A."/>
            <person name="Susuki M."/>
            <person name="Suzuki K.-i.T."/>
            <person name="Hayashi T."/>
            <person name="Toyoda A."/>
            <person name="Oliveira C."/>
            <person name="Osipova E."/>
            <person name="Leigh N.D."/>
            <person name="Simon A."/>
            <person name="Yun M.H."/>
        </authorList>
    </citation>
    <scope>NUCLEOTIDE SEQUENCE</scope>
    <source>
        <strain evidence="1">20211129_DDA</strain>
        <tissue evidence="1">Liver</tissue>
    </source>
</reference>
<protein>
    <submittedName>
        <fullName evidence="1">Uncharacterized protein</fullName>
    </submittedName>
</protein>
<dbReference type="EMBL" id="JANPWB010000016">
    <property type="protein sequence ID" value="KAJ1083057.1"/>
    <property type="molecule type" value="Genomic_DNA"/>
</dbReference>
<name>A0AAV7KXV1_PLEWA</name>